<accession>A0A2G5FCG6</accession>
<dbReference type="EMBL" id="KZ305018">
    <property type="protein sequence ID" value="PIA65698.1"/>
    <property type="molecule type" value="Genomic_DNA"/>
</dbReference>
<keyword evidence="8" id="KW-0479">Metal-binding</keyword>
<evidence type="ECO:0000313" key="13">
    <source>
        <dbReference type="Proteomes" id="UP000230069"/>
    </source>
</evidence>
<sequence length="304" mass="35049">MASSTIPISQSKLVFSKQTITTHFNKFKTQIPFVSFSLKNTSTNFQSYLFTRNHKGYGGRQQQQVTINMPYKSVVVFATSTTEKQPPNKKRYPGESKGFVEEMRFVAMKLHTKDQSKEGEKEADVQPIMKWEPSIQGYLRFLVDSKVVYDTLETIIDKAAYPSYAEFRNTGLERSEKLAKDLEWFKGQGHEIPEPSAPGLSYAHYLKELSEKDPQAFLCHFYNVYFAHTAGGRMIGKKVAEKILKGKELEFYKWDGDLSQLLNNVRETLNRVAESWSREEKNHCLEETEKSFKHSGEILRLILS</sequence>
<keyword evidence="10" id="KW-0560">Oxidoreductase</keyword>
<evidence type="ECO:0000256" key="5">
    <source>
        <dbReference type="ARBA" id="ARBA00022531"/>
    </source>
</evidence>
<dbReference type="InterPro" id="IPR016084">
    <property type="entry name" value="Haem_Oase-like_multi-hlx"/>
</dbReference>
<proteinExistence type="inferred from homology"/>
<dbReference type="Pfam" id="PF01126">
    <property type="entry name" value="Heme_oxygenase"/>
    <property type="match status" value="1"/>
</dbReference>
<reference evidence="12 13" key="1">
    <citation type="submission" date="2017-09" db="EMBL/GenBank/DDBJ databases">
        <title>WGS assembly of Aquilegia coerulea Goldsmith.</title>
        <authorList>
            <person name="Hodges S."/>
            <person name="Kramer E."/>
            <person name="Nordborg M."/>
            <person name="Tomkins J."/>
            <person name="Borevitz J."/>
            <person name="Derieg N."/>
            <person name="Yan J."/>
            <person name="Mihaltcheva S."/>
            <person name="Hayes R.D."/>
            <person name="Rokhsar D."/>
        </authorList>
    </citation>
    <scope>NUCLEOTIDE SEQUENCE [LARGE SCALE GENOMIC DNA]</scope>
    <source>
        <strain evidence="13">cv. Goldsmith</strain>
    </source>
</reference>
<dbReference type="InterPro" id="IPR002051">
    <property type="entry name" value="Haem_Oase"/>
</dbReference>
<dbReference type="GO" id="GO:0004392">
    <property type="term" value="F:heme oxygenase (decyclizing) activity"/>
    <property type="evidence" value="ECO:0007669"/>
    <property type="project" value="UniProtKB-EC"/>
</dbReference>
<dbReference type="PANTHER" id="PTHR35703:SF2">
    <property type="entry name" value="HEME OXYGENASE 1, CHLOROPLASTIC-RELATED"/>
    <property type="match status" value="1"/>
</dbReference>
<name>A0A2G5FCG6_AQUCA</name>
<dbReference type="AlphaFoldDB" id="A0A2G5FCG6"/>
<dbReference type="PANTHER" id="PTHR35703">
    <property type="entry name" value="HEME OXYGENASE 1, CHLOROPLASTIC-RELATED"/>
    <property type="match status" value="1"/>
</dbReference>
<evidence type="ECO:0000256" key="10">
    <source>
        <dbReference type="ARBA" id="ARBA00023002"/>
    </source>
</evidence>
<keyword evidence="13" id="KW-1185">Reference proteome</keyword>
<dbReference type="OrthoDB" id="652091at2759"/>
<evidence type="ECO:0000256" key="7">
    <source>
        <dbReference type="ARBA" id="ARBA00022640"/>
    </source>
</evidence>
<keyword evidence="5" id="KW-0602">Photosynthesis</keyword>
<dbReference type="GO" id="GO:0046872">
    <property type="term" value="F:metal ion binding"/>
    <property type="evidence" value="ECO:0007669"/>
    <property type="project" value="UniProtKB-KW"/>
</dbReference>
<dbReference type="SUPFAM" id="SSF48613">
    <property type="entry name" value="Heme oxygenase-like"/>
    <property type="match status" value="1"/>
</dbReference>
<comment type="similarity">
    <text evidence="2">Belongs to the heme oxygenase family.</text>
</comment>
<dbReference type="FunFam" id="1.20.910.10:FF:000005">
    <property type="entry name" value="Heme oxygenase 1"/>
    <property type="match status" value="1"/>
</dbReference>
<dbReference type="GO" id="GO:0015979">
    <property type="term" value="P:photosynthesis"/>
    <property type="evidence" value="ECO:0007669"/>
    <property type="project" value="UniProtKB-KW"/>
</dbReference>
<keyword evidence="11" id="KW-0408">Iron</keyword>
<dbReference type="CDD" id="cd19165">
    <property type="entry name" value="HemeO"/>
    <property type="match status" value="1"/>
</dbReference>
<dbReference type="InterPro" id="IPR016053">
    <property type="entry name" value="Haem_Oase-like"/>
</dbReference>
<evidence type="ECO:0000256" key="11">
    <source>
        <dbReference type="ARBA" id="ARBA00023004"/>
    </source>
</evidence>
<evidence type="ECO:0000256" key="9">
    <source>
        <dbReference type="ARBA" id="ARBA00022946"/>
    </source>
</evidence>
<dbReference type="GO" id="GO:0006788">
    <property type="term" value="P:heme oxidation"/>
    <property type="evidence" value="ECO:0007669"/>
    <property type="project" value="InterPro"/>
</dbReference>
<keyword evidence="4" id="KW-0150">Chloroplast</keyword>
<dbReference type="EC" id="1.14.14.18" evidence="3"/>
<dbReference type="InterPro" id="IPR016951">
    <property type="entry name" value="Haem_Oase_decyc_pln"/>
</dbReference>
<evidence type="ECO:0000256" key="1">
    <source>
        <dbReference type="ARBA" id="ARBA00004229"/>
    </source>
</evidence>
<evidence type="ECO:0000256" key="2">
    <source>
        <dbReference type="ARBA" id="ARBA00006134"/>
    </source>
</evidence>
<dbReference type="FunCoup" id="A0A2G5FCG6">
    <property type="interactions" value="561"/>
</dbReference>
<dbReference type="InParanoid" id="A0A2G5FCG6"/>
<organism evidence="12 13">
    <name type="scientific">Aquilegia coerulea</name>
    <name type="common">Rocky mountain columbine</name>
    <dbReference type="NCBI Taxonomy" id="218851"/>
    <lineage>
        <taxon>Eukaryota</taxon>
        <taxon>Viridiplantae</taxon>
        <taxon>Streptophyta</taxon>
        <taxon>Embryophyta</taxon>
        <taxon>Tracheophyta</taxon>
        <taxon>Spermatophyta</taxon>
        <taxon>Magnoliopsida</taxon>
        <taxon>Ranunculales</taxon>
        <taxon>Ranunculaceae</taxon>
        <taxon>Thalictroideae</taxon>
        <taxon>Aquilegia</taxon>
    </lineage>
</organism>
<evidence type="ECO:0000256" key="3">
    <source>
        <dbReference type="ARBA" id="ARBA00012360"/>
    </source>
</evidence>
<keyword evidence="7" id="KW-0934">Plastid</keyword>
<dbReference type="Proteomes" id="UP000230069">
    <property type="component" value="Unassembled WGS sequence"/>
</dbReference>
<evidence type="ECO:0000256" key="6">
    <source>
        <dbReference type="ARBA" id="ARBA00022617"/>
    </source>
</evidence>
<keyword evidence="9" id="KW-0809">Transit peptide</keyword>
<evidence type="ECO:0000256" key="4">
    <source>
        <dbReference type="ARBA" id="ARBA00022528"/>
    </source>
</evidence>
<keyword evidence="6" id="KW-0349">Heme</keyword>
<protein>
    <recommendedName>
        <fullName evidence="3">heme oxygenase (biliverdin-producing)</fullName>
        <ecNumber evidence="3">1.14.14.18</ecNumber>
    </recommendedName>
</protein>
<gene>
    <name evidence="12" type="ORF">AQUCO_00100890v1</name>
</gene>
<dbReference type="GO" id="GO:0009507">
    <property type="term" value="C:chloroplast"/>
    <property type="evidence" value="ECO:0007669"/>
    <property type="project" value="UniProtKB-SubCell"/>
</dbReference>
<dbReference type="STRING" id="218851.A0A2G5FCG6"/>
<evidence type="ECO:0000256" key="8">
    <source>
        <dbReference type="ARBA" id="ARBA00022723"/>
    </source>
</evidence>
<comment type="subcellular location">
    <subcellularLocation>
        <location evidence="1">Plastid</location>
        <location evidence="1">Chloroplast</location>
    </subcellularLocation>
</comment>
<dbReference type="PIRSF" id="PIRSF030219">
    <property type="entry name" value="Heme_Oase_decyc_pln"/>
    <property type="match status" value="1"/>
</dbReference>
<dbReference type="Gene3D" id="1.20.910.10">
    <property type="entry name" value="Heme oxygenase-like"/>
    <property type="match status" value="1"/>
</dbReference>
<evidence type="ECO:0000313" key="12">
    <source>
        <dbReference type="EMBL" id="PIA65698.1"/>
    </source>
</evidence>
<dbReference type="GO" id="GO:0010024">
    <property type="term" value="P:phytochromobilin biosynthetic process"/>
    <property type="evidence" value="ECO:0007669"/>
    <property type="project" value="TreeGrafter"/>
</dbReference>